<organism evidence="2 3">
    <name type="scientific">Mycobacterium talmoniae</name>
    <dbReference type="NCBI Taxonomy" id="1858794"/>
    <lineage>
        <taxon>Bacteria</taxon>
        <taxon>Bacillati</taxon>
        <taxon>Actinomycetota</taxon>
        <taxon>Actinomycetes</taxon>
        <taxon>Mycobacteriales</taxon>
        <taxon>Mycobacteriaceae</taxon>
        <taxon>Mycobacterium</taxon>
    </lineage>
</organism>
<keyword evidence="1" id="KW-1133">Transmembrane helix</keyword>
<protein>
    <submittedName>
        <fullName evidence="2">Uncharacterized protein</fullName>
    </submittedName>
</protein>
<dbReference type="EMBL" id="PPEA01000255">
    <property type="protein sequence ID" value="PQM47915.1"/>
    <property type="molecule type" value="Genomic_DNA"/>
</dbReference>
<name>A0A2S8BMQ3_9MYCO</name>
<reference evidence="2 3" key="1">
    <citation type="journal article" date="2017" name="Int. J. Syst. Evol. Microbiol.">
        <title>Mycobacterium talmoniae sp. nov., a slowly growing mycobacterium isolated from human respiratory samples.</title>
        <authorList>
            <person name="Davidson R.M."/>
            <person name="DeGroote M.A."/>
            <person name="Marola J.L."/>
            <person name="Buss S."/>
            <person name="Jones V."/>
            <person name="McNeil M.R."/>
            <person name="Freifeld A.G."/>
            <person name="Elaine Epperson L."/>
            <person name="Hasan N.A."/>
            <person name="Jackson M."/>
            <person name="Iwen P.C."/>
            <person name="Salfinger M."/>
            <person name="Strong M."/>
        </authorList>
    </citation>
    <scope>NUCLEOTIDE SEQUENCE [LARGE SCALE GENOMIC DNA]</scope>
    <source>
        <strain evidence="2 3">ATCC BAA-2683</strain>
    </source>
</reference>
<sequence length="149" mass="15579">MTSYTATPTDARALANAGLPRLLAVTALAGVALGFGIWLTSDTVAIAIVAGLLCAVVLPVTVVAKTRQAQTRAFSAVLFPGAQWSVEYFPDRFTLRNPIVTTTIGYRNISAVAVKPGYVTLSTTAGTRMVLPSALVPPAALGYFPVRRG</sequence>
<feature type="transmembrane region" description="Helical" evidence="1">
    <location>
        <begin position="22"/>
        <end position="39"/>
    </location>
</feature>
<keyword evidence="1" id="KW-0472">Membrane</keyword>
<accession>A0A2S8BMQ3</accession>
<dbReference type="Proteomes" id="UP000238296">
    <property type="component" value="Unassembled WGS sequence"/>
</dbReference>
<evidence type="ECO:0000313" key="3">
    <source>
        <dbReference type="Proteomes" id="UP000238296"/>
    </source>
</evidence>
<evidence type="ECO:0000256" key="1">
    <source>
        <dbReference type="SAM" id="Phobius"/>
    </source>
</evidence>
<keyword evidence="1" id="KW-0812">Transmembrane</keyword>
<evidence type="ECO:0000313" key="2">
    <source>
        <dbReference type="EMBL" id="PQM47915.1"/>
    </source>
</evidence>
<comment type="caution">
    <text evidence="2">The sequence shown here is derived from an EMBL/GenBank/DDBJ whole genome shotgun (WGS) entry which is preliminary data.</text>
</comment>
<dbReference type="AlphaFoldDB" id="A0A2S8BMQ3"/>
<proteinExistence type="predicted"/>
<feature type="transmembrane region" description="Helical" evidence="1">
    <location>
        <begin position="45"/>
        <end position="64"/>
    </location>
</feature>
<gene>
    <name evidence="2" type="ORF">C1Y40_01874</name>
</gene>